<evidence type="ECO:0000256" key="8">
    <source>
        <dbReference type="ARBA" id="ARBA00023152"/>
    </source>
</evidence>
<comment type="caution">
    <text evidence="11">The sequence shown here is derived from an EMBL/GenBank/DDBJ whole genome shotgun (WGS) entry which is preliminary data.</text>
</comment>
<dbReference type="PROSITE" id="PS00164">
    <property type="entry name" value="ENOLASE"/>
    <property type="match status" value="1"/>
</dbReference>
<dbReference type="AlphaFoldDB" id="A0A2H0B3Q0"/>
<feature type="non-terminal residue" evidence="11">
    <location>
        <position position="1"/>
    </location>
</feature>
<dbReference type="SUPFAM" id="SSF51604">
    <property type="entry name" value="Enolase C-terminal domain-like"/>
    <property type="match status" value="1"/>
</dbReference>
<evidence type="ECO:0000259" key="10">
    <source>
        <dbReference type="SMART" id="SM01192"/>
    </source>
</evidence>
<dbReference type="EC" id="4.2.1.11" evidence="4"/>
<keyword evidence="9 11" id="KW-0456">Lyase</keyword>
<dbReference type="PANTHER" id="PTHR11902">
    <property type="entry name" value="ENOLASE"/>
    <property type="match status" value="1"/>
</dbReference>
<comment type="similarity">
    <text evidence="3">Belongs to the enolase family.</text>
</comment>
<reference evidence="11 12" key="1">
    <citation type="submission" date="2017-09" db="EMBL/GenBank/DDBJ databases">
        <title>Depth-based differentiation of microbial function through sediment-hosted aquifers and enrichment of novel symbionts in the deep terrestrial subsurface.</title>
        <authorList>
            <person name="Probst A.J."/>
            <person name="Ladd B."/>
            <person name="Jarett J.K."/>
            <person name="Geller-Mcgrath D.E."/>
            <person name="Sieber C.M."/>
            <person name="Emerson J.B."/>
            <person name="Anantharaman K."/>
            <person name="Thomas B.C."/>
            <person name="Malmstrom R."/>
            <person name="Stieglmeier M."/>
            <person name="Klingl A."/>
            <person name="Woyke T."/>
            <person name="Ryan C.M."/>
            <person name="Banfield J.F."/>
        </authorList>
    </citation>
    <scope>NUCLEOTIDE SEQUENCE [LARGE SCALE GENOMIC DNA]</scope>
    <source>
        <strain evidence="11">CG23_combo_of_CG06-09_8_20_14_all_47_9</strain>
    </source>
</reference>
<dbReference type="Pfam" id="PF00113">
    <property type="entry name" value="Enolase_C"/>
    <property type="match status" value="1"/>
</dbReference>
<dbReference type="InterPro" id="IPR036849">
    <property type="entry name" value="Enolase-like_C_sf"/>
</dbReference>
<protein>
    <recommendedName>
        <fullName evidence="5">Enolase</fullName>
        <ecNumber evidence="4">4.2.1.11</ecNumber>
    </recommendedName>
</protein>
<evidence type="ECO:0000313" key="12">
    <source>
        <dbReference type="Proteomes" id="UP000231081"/>
    </source>
</evidence>
<dbReference type="GO" id="GO:0006096">
    <property type="term" value="P:glycolytic process"/>
    <property type="evidence" value="ECO:0007669"/>
    <property type="project" value="UniProtKB-UniPathway"/>
</dbReference>
<proteinExistence type="inferred from homology"/>
<keyword evidence="7" id="KW-0460">Magnesium</keyword>
<feature type="domain" description="Enolase C-terminal TIM barrel" evidence="10">
    <location>
        <begin position="5"/>
        <end position="247"/>
    </location>
</feature>
<evidence type="ECO:0000256" key="7">
    <source>
        <dbReference type="ARBA" id="ARBA00022842"/>
    </source>
</evidence>
<name>A0A2H0B3Q0_9BACT</name>
<dbReference type="GO" id="GO:0004634">
    <property type="term" value="F:phosphopyruvate hydratase activity"/>
    <property type="evidence" value="ECO:0007669"/>
    <property type="project" value="UniProtKB-EC"/>
</dbReference>
<comment type="cofactor">
    <cofactor evidence="1">
        <name>Mg(2+)</name>
        <dbReference type="ChEBI" id="CHEBI:18420"/>
    </cofactor>
</comment>
<dbReference type="InterPro" id="IPR020809">
    <property type="entry name" value="Enolase_CS"/>
</dbReference>
<evidence type="ECO:0000256" key="4">
    <source>
        <dbReference type="ARBA" id="ARBA00012058"/>
    </source>
</evidence>
<dbReference type="GO" id="GO:0000287">
    <property type="term" value="F:magnesium ion binding"/>
    <property type="evidence" value="ECO:0007669"/>
    <property type="project" value="InterPro"/>
</dbReference>
<evidence type="ECO:0000256" key="3">
    <source>
        <dbReference type="ARBA" id="ARBA00009604"/>
    </source>
</evidence>
<organism evidence="11 12">
    <name type="scientific">Candidatus Beckwithbacteria bacterium CG23_combo_of_CG06-09_8_20_14_all_47_9</name>
    <dbReference type="NCBI Taxonomy" id="1974498"/>
    <lineage>
        <taxon>Bacteria</taxon>
        <taxon>Candidatus Beckwithiibacteriota</taxon>
    </lineage>
</organism>
<evidence type="ECO:0000256" key="2">
    <source>
        <dbReference type="ARBA" id="ARBA00005031"/>
    </source>
</evidence>
<evidence type="ECO:0000256" key="1">
    <source>
        <dbReference type="ARBA" id="ARBA00001946"/>
    </source>
</evidence>
<gene>
    <name evidence="11" type="primary">eno</name>
    <name evidence="11" type="ORF">COX09_02525</name>
</gene>
<dbReference type="Gene3D" id="3.20.20.120">
    <property type="entry name" value="Enolase-like C-terminal domain"/>
    <property type="match status" value="1"/>
</dbReference>
<dbReference type="PRINTS" id="PR00148">
    <property type="entry name" value="ENOLASE"/>
</dbReference>
<dbReference type="Proteomes" id="UP000231081">
    <property type="component" value="Unassembled WGS sequence"/>
</dbReference>
<evidence type="ECO:0000256" key="5">
    <source>
        <dbReference type="ARBA" id="ARBA00017068"/>
    </source>
</evidence>
<evidence type="ECO:0000256" key="9">
    <source>
        <dbReference type="ARBA" id="ARBA00023239"/>
    </source>
</evidence>
<evidence type="ECO:0000256" key="6">
    <source>
        <dbReference type="ARBA" id="ARBA00022525"/>
    </source>
</evidence>
<accession>A0A2H0B3Q0</accession>
<dbReference type="UniPathway" id="UPA00109">
    <property type="reaction ID" value="UER00187"/>
</dbReference>
<comment type="pathway">
    <text evidence="2">Carbohydrate degradation; glycolysis; pyruvate from D-glyceraldehyde 3-phosphate: step 4/5.</text>
</comment>
<sequence length="247" mass="27669">LIPSARFTYSQSLQIGETVYQSLFKTLKYRRAITSVGDEGGFAPDLFTNLDALSIILESLKQTPYQLAKDVFLGLDVAADYFYRNGHYEIKDRAQPYSREELIVYYRELVKEFHLFSLEDGLNQDDWTGWGQLNAALGSQCLIVGDDLLSTNPDRVKQAIAKKACNAVLIKPNQIGTITETLKVINLCREAGWKIIVSHRSGETNDTFIADFAVGTLADYTKFGAPVRGERVVKYNRLSAIAAELKL</sequence>
<dbReference type="EMBL" id="PCSQ01000066">
    <property type="protein sequence ID" value="PIP52286.1"/>
    <property type="molecule type" value="Genomic_DNA"/>
</dbReference>
<evidence type="ECO:0000313" key="11">
    <source>
        <dbReference type="EMBL" id="PIP52286.1"/>
    </source>
</evidence>
<dbReference type="GO" id="GO:0000015">
    <property type="term" value="C:phosphopyruvate hydratase complex"/>
    <property type="evidence" value="ECO:0007669"/>
    <property type="project" value="InterPro"/>
</dbReference>
<dbReference type="InterPro" id="IPR000941">
    <property type="entry name" value="Enolase"/>
</dbReference>
<keyword evidence="6" id="KW-0964">Secreted</keyword>
<keyword evidence="8" id="KW-0324">Glycolysis</keyword>
<dbReference type="SMART" id="SM01192">
    <property type="entry name" value="Enolase_C"/>
    <property type="match status" value="1"/>
</dbReference>
<dbReference type="PANTHER" id="PTHR11902:SF1">
    <property type="entry name" value="ENOLASE"/>
    <property type="match status" value="1"/>
</dbReference>
<dbReference type="InterPro" id="IPR020810">
    <property type="entry name" value="Enolase_C"/>
</dbReference>
<keyword evidence="11" id="KW-0670">Pyruvate</keyword>